<proteinExistence type="predicted"/>
<feature type="domain" description="Peptidase M24" evidence="1">
    <location>
        <begin position="193"/>
        <end position="385"/>
    </location>
</feature>
<dbReference type="EMBL" id="LIXZ01000005">
    <property type="protein sequence ID" value="KPL59986.1"/>
    <property type="molecule type" value="Genomic_DNA"/>
</dbReference>
<dbReference type="InterPro" id="IPR036005">
    <property type="entry name" value="Creatinase/aminopeptidase-like"/>
</dbReference>
<dbReference type="Gene3D" id="3.90.230.10">
    <property type="entry name" value="Creatinase/methionine aminopeptidase superfamily"/>
    <property type="match status" value="1"/>
</dbReference>
<dbReference type="Pfam" id="PF00557">
    <property type="entry name" value="Peptidase_M24"/>
    <property type="match status" value="1"/>
</dbReference>
<comment type="caution">
    <text evidence="2">The sequence shown here is derived from an EMBL/GenBank/DDBJ whole genome shotgun (WGS) entry which is preliminary data.</text>
</comment>
<evidence type="ECO:0000313" key="2">
    <source>
        <dbReference type="EMBL" id="KPL59986.1"/>
    </source>
</evidence>
<organism evidence="2 3">
    <name type="scientific">Rossellomorea vietnamensis</name>
    <dbReference type="NCBI Taxonomy" id="218284"/>
    <lineage>
        <taxon>Bacteria</taxon>
        <taxon>Bacillati</taxon>
        <taxon>Bacillota</taxon>
        <taxon>Bacilli</taxon>
        <taxon>Bacillales</taxon>
        <taxon>Bacillaceae</taxon>
        <taxon>Rossellomorea</taxon>
    </lineage>
</organism>
<accession>A0A0N8GH09</accession>
<evidence type="ECO:0000259" key="1">
    <source>
        <dbReference type="Pfam" id="PF00557"/>
    </source>
</evidence>
<dbReference type="InterPro" id="IPR000994">
    <property type="entry name" value="Pept_M24"/>
</dbReference>
<sequence length="417" mass="48213">MESNNKYLSAILPLKKREETQNRWLFHRLNTLLPALMKKHKVDMWITTGREYNEDPILKSLYPTSVDGSRRLTILVFYLDQGQHLKKWVIHSNPNFEPFYERAWNPEECDQWECLKRLVDEHNPDTIALNYSSTFAAADGLSHSCYQQLSILLDDHSHKFVSAQHVIVDWLSIRTTKELVAYPAIAELGRMIAEEALSRRVIHPGITTTEDVVDWIRQRVLDAGMETSFYPTVDLQRKGSVMDRLEGEIIRFGDIVHLDFGIRYLGLATDTQQLAYVLHPGEEEAPEGLQSALQTALRFEDIITGEMKVGRTGNEVFQRAMKKAREEEIHAMLYSHPLGHHCHEAGALIGLYDQQCDIPIRGDLPLTANTCYALEFNIQQYIPEWDQIIPIYLEEPVAFIQHSVEYMAKRQIMFYLI</sequence>
<dbReference type="RefSeq" id="WP_060671954.1">
    <property type="nucleotide sequence ID" value="NZ_LIXZ01000005.1"/>
</dbReference>
<evidence type="ECO:0000313" key="3">
    <source>
        <dbReference type="Proteomes" id="UP000050398"/>
    </source>
</evidence>
<dbReference type="eggNOG" id="COG0006">
    <property type="taxonomic scope" value="Bacteria"/>
</dbReference>
<name>A0A0N8GH09_9BACI</name>
<dbReference type="Proteomes" id="UP000050398">
    <property type="component" value="Unassembled WGS sequence"/>
</dbReference>
<dbReference type="SUPFAM" id="SSF55920">
    <property type="entry name" value="Creatinase/aminopeptidase"/>
    <property type="match status" value="1"/>
</dbReference>
<protein>
    <recommendedName>
        <fullName evidence="1">Peptidase M24 domain-containing protein</fullName>
    </recommendedName>
</protein>
<dbReference type="AlphaFoldDB" id="A0A0N8GH09"/>
<dbReference type="OrthoDB" id="9765815at2"/>
<gene>
    <name evidence="2" type="ORF">AM506_07890</name>
</gene>
<reference evidence="2 3" key="1">
    <citation type="submission" date="2015-08" db="EMBL/GenBank/DDBJ databases">
        <title>Draft Genome Sequence of Bacillus vietnamensis UCD-SED5.</title>
        <authorList>
            <person name="Lee R.D."/>
            <person name="Jospin G."/>
            <person name="Lang J.M."/>
            <person name="Coil D.A."/>
            <person name="Eisen J.A."/>
        </authorList>
    </citation>
    <scope>NUCLEOTIDE SEQUENCE [LARGE SCALE GENOMIC DNA]</scope>
    <source>
        <strain evidence="2 3">UCD-SED5</strain>
    </source>
</reference>
<dbReference type="PATRIC" id="fig|218284.4.peg.3194"/>